<gene>
    <name evidence="1" type="ORF">B2A_11635</name>
</gene>
<organism evidence="1">
    <name type="scientific">mine drainage metagenome</name>
    <dbReference type="NCBI Taxonomy" id="410659"/>
    <lineage>
        <taxon>unclassified sequences</taxon>
        <taxon>metagenomes</taxon>
        <taxon>ecological metagenomes</taxon>
    </lineage>
</organism>
<dbReference type="Gene3D" id="3.60.40.10">
    <property type="entry name" value="PPM-type phosphatase domain"/>
    <property type="match status" value="1"/>
</dbReference>
<dbReference type="InterPro" id="IPR036457">
    <property type="entry name" value="PPM-type-like_dom_sf"/>
</dbReference>
<reference evidence="1" key="1">
    <citation type="submission" date="2013-08" db="EMBL/GenBank/DDBJ databases">
        <authorList>
            <person name="Mendez C."/>
            <person name="Richter M."/>
            <person name="Ferrer M."/>
            <person name="Sanchez J."/>
        </authorList>
    </citation>
    <scope>NUCLEOTIDE SEQUENCE</scope>
</reference>
<comment type="caution">
    <text evidence="1">The sequence shown here is derived from an EMBL/GenBank/DDBJ whole genome shotgun (WGS) entry which is preliminary data.</text>
</comment>
<dbReference type="SUPFAM" id="SSF81606">
    <property type="entry name" value="PP2C-like"/>
    <property type="match status" value="1"/>
</dbReference>
<feature type="non-terminal residue" evidence="1">
    <location>
        <position position="94"/>
    </location>
</feature>
<proteinExistence type="predicted"/>
<evidence type="ECO:0000313" key="1">
    <source>
        <dbReference type="EMBL" id="EQD38060.1"/>
    </source>
</evidence>
<accession>T1A875</accession>
<reference evidence="1" key="2">
    <citation type="journal article" date="2014" name="ISME J.">
        <title>Microbial stratification in low pH oxic and suboxic macroscopic growths along an acid mine drainage.</title>
        <authorList>
            <person name="Mendez-Garcia C."/>
            <person name="Mesa V."/>
            <person name="Sprenger R.R."/>
            <person name="Richter M."/>
            <person name="Diez M.S."/>
            <person name="Solano J."/>
            <person name="Bargiela R."/>
            <person name="Golyshina O.V."/>
            <person name="Manteca A."/>
            <person name="Ramos J.L."/>
            <person name="Gallego J.R."/>
            <person name="Llorente I."/>
            <person name="Martins Dos Santos V.A."/>
            <person name="Jensen O.N."/>
            <person name="Pelaez A.I."/>
            <person name="Sanchez J."/>
            <person name="Ferrer M."/>
        </authorList>
    </citation>
    <scope>NUCLEOTIDE SEQUENCE</scope>
</reference>
<sequence length="94" mass="10263">MKTRYRSAGRTVTGKVRKHNEDAILMRDDVGLWVVADGMGGHSAGDYASGLLIERLGAVRRDGDVFDFIETVEDAVVQVNTDLLRTAAERGVDV</sequence>
<protein>
    <submittedName>
        <fullName evidence="1">Protein serine/threonine phosphatase</fullName>
    </submittedName>
</protein>
<dbReference type="EMBL" id="AUZZ01008405">
    <property type="protein sequence ID" value="EQD38060.1"/>
    <property type="molecule type" value="Genomic_DNA"/>
</dbReference>
<name>T1A875_9ZZZZ</name>
<dbReference type="AlphaFoldDB" id="T1A875"/>